<keyword evidence="3" id="KW-1185">Reference proteome</keyword>
<protein>
    <submittedName>
        <fullName evidence="2">Uncharacterized protein</fullName>
    </submittedName>
</protein>
<evidence type="ECO:0000256" key="1">
    <source>
        <dbReference type="SAM" id="MobiDB-lite"/>
    </source>
</evidence>
<accession>A0A8K0UPI4</accession>
<gene>
    <name evidence="2" type="ORF">BXZ70DRAFT_1007369</name>
</gene>
<evidence type="ECO:0000313" key="3">
    <source>
        <dbReference type="Proteomes" id="UP000813824"/>
    </source>
</evidence>
<organism evidence="2 3">
    <name type="scientific">Cristinia sonorae</name>
    <dbReference type="NCBI Taxonomy" id="1940300"/>
    <lineage>
        <taxon>Eukaryota</taxon>
        <taxon>Fungi</taxon>
        <taxon>Dikarya</taxon>
        <taxon>Basidiomycota</taxon>
        <taxon>Agaricomycotina</taxon>
        <taxon>Agaricomycetes</taxon>
        <taxon>Agaricomycetidae</taxon>
        <taxon>Agaricales</taxon>
        <taxon>Pleurotineae</taxon>
        <taxon>Stephanosporaceae</taxon>
        <taxon>Cristinia</taxon>
    </lineage>
</organism>
<proteinExistence type="predicted"/>
<dbReference type="AlphaFoldDB" id="A0A8K0UPI4"/>
<feature type="compositionally biased region" description="Low complexity" evidence="1">
    <location>
        <begin position="33"/>
        <end position="53"/>
    </location>
</feature>
<dbReference type="Proteomes" id="UP000813824">
    <property type="component" value="Unassembled WGS sequence"/>
</dbReference>
<name>A0A8K0UPI4_9AGAR</name>
<dbReference type="EMBL" id="JAEVFJ010000012">
    <property type="protein sequence ID" value="KAH8101541.1"/>
    <property type="molecule type" value="Genomic_DNA"/>
</dbReference>
<feature type="region of interest" description="Disordered" evidence="1">
    <location>
        <begin position="33"/>
        <end position="62"/>
    </location>
</feature>
<sequence>MSSARRTSKANISLPTRNTPVYLCTRSTLIYSTPKPSKALTPSPTTTSKPEPSNHQPHPHQNWCNFPSSFSEIAYMREFTRFAGYIRISPVSSPHRYRISFAIQPNPLIAISILRLQPTTRTVTQPYCQVVNTTPIPSLLPSPVSYPSQHPHTTATVAVVINIPTHTLPSKLSSAILLSLVVSLSVTPSNTPIPVVITHSTTTSVLPGHASYVIFPLSSVLQPRHFSANPTSLLPRYTTLIAINISTSSSSISAEQLSPPYMDRSSLPLLVSLLFSLTA</sequence>
<evidence type="ECO:0000313" key="2">
    <source>
        <dbReference type="EMBL" id="KAH8101541.1"/>
    </source>
</evidence>
<comment type="caution">
    <text evidence="2">The sequence shown here is derived from an EMBL/GenBank/DDBJ whole genome shotgun (WGS) entry which is preliminary data.</text>
</comment>
<reference evidence="2" key="1">
    <citation type="journal article" date="2021" name="New Phytol.">
        <title>Evolutionary innovations through gain and loss of genes in the ectomycorrhizal Boletales.</title>
        <authorList>
            <person name="Wu G."/>
            <person name="Miyauchi S."/>
            <person name="Morin E."/>
            <person name="Kuo A."/>
            <person name="Drula E."/>
            <person name="Varga T."/>
            <person name="Kohler A."/>
            <person name="Feng B."/>
            <person name="Cao Y."/>
            <person name="Lipzen A."/>
            <person name="Daum C."/>
            <person name="Hundley H."/>
            <person name="Pangilinan J."/>
            <person name="Johnson J."/>
            <person name="Barry K."/>
            <person name="LaButti K."/>
            <person name="Ng V."/>
            <person name="Ahrendt S."/>
            <person name="Min B."/>
            <person name="Choi I.G."/>
            <person name="Park H."/>
            <person name="Plett J.M."/>
            <person name="Magnuson J."/>
            <person name="Spatafora J.W."/>
            <person name="Nagy L.G."/>
            <person name="Henrissat B."/>
            <person name="Grigoriev I.V."/>
            <person name="Yang Z.L."/>
            <person name="Xu J."/>
            <person name="Martin F.M."/>
        </authorList>
    </citation>
    <scope>NUCLEOTIDE SEQUENCE</scope>
    <source>
        <strain evidence="2">KKN 215</strain>
    </source>
</reference>